<evidence type="ECO:0000313" key="2">
    <source>
        <dbReference type="EMBL" id="KAL2336640.1"/>
    </source>
</evidence>
<dbReference type="InterPro" id="IPR045272">
    <property type="entry name" value="ANXUR1/2-like"/>
</dbReference>
<dbReference type="AlphaFoldDB" id="A0ABD1MLF5"/>
<dbReference type="Gene3D" id="1.10.510.10">
    <property type="entry name" value="Transferase(Phosphotransferase) domain 1"/>
    <property type="match status" value="1"/>
</dbReference>
<dbReference type="PANTHER" id="PTHR27003">
    <property type="entry name" value="OS07G0166700 PROTEIN"/>
    <property type="match status" value="1"/>
</dbReference>
<proteinExistence type="predicted"/>
<dbReference type="InterPro" id="IPR000719">
    <property type="entry name" value="Prot_kinase_dom"/>
</dbReference>
<feature type="domain" description="Protein kinase" evidence="1">
    <location>
        <begin position="67"/>
        <end position="332"/>
    </location>
</feature>
<dbReference type="Gene3D" id="3.30.200.20">
    <property type="entry name" value="Phosphorylase Kinase, domain 1"/>
    <property type="match status" value="1"/>
</dbReference>
<dbReference type="FunFam" id="3.30.200.20:FF:000742">
    <property type="entry name" value="Receptor-like protein kinase ANXUR2"/>
    <property type="match status" value="1"/>
</dbReference>
<keyword evidence="3" id="KW-1185">Reference proteome</keyword>
<dbReference type="Pfam" id="PF07714">
    <property type="entry name" value="PK_Tyr_Ser-Thr"/>
    <property type="match status" value="1"/>
</dbReference>
<dbReference type="PROSITE" id="PS50011">
    <property type="entry name" value="PROTEIN_KINASE_DOM"/>
    <property type="match status" value="1"/>
</dbReference>
<name>A0ABD1MLF5_9FABA</name>
<dbReference type="SUPFAM" id="SSF56112">
    <property type="entry name" value="Protein kinase-like (PK-like)"/>
    <property type="match status" value="1"/>
</dbReference>
<dbReference type="PANTHER" id="PTHR27003:SF303">
    <property type="entry name" value="TYROSINE KINASE FAMILY PROTEIN"/>
    <property type="match status" value="1"/>
</dbReference>
<reference evidence="2 3" key="1">
    <citation type="submission" date="2024-08" db="EMBL/GenBank/DDBJ databases">
        <title>Insights into the chromosomal genome structure of Flemingia macrophylla.</title>
        <authorList>
            <person name="Ding Y."/>
            <person name="Zhao Y."/>
            <person name="Bi W."/>
            <person name="Wu M."/>
            <person name="Zhao G."/>
            <person name="Gong Y."/>
            <person name="Li W."/>
            <person name="Zhang P."/>
        </authorList>
    </citation>
    <scope>NUCLEOTIDE SEQUENCE [LARGE SCALE GENOMIC DNA]</scope>
    <source>
        <strain evidence="2">DYQJB</strain>
        <tissue evidence="2">Leaf</tissue>
    </source>
</reference>
<dbReference type="Proteomes" id="UP001603857">
    <property type="component" value="Unassembled WGS sequence"/>
</dbReference>
<dbReference type="InterPro" id="IPR011009">
    <property type="entry name" value="Kinase-like_dom_sf"/>
</dbReference>
<accession>A0ABD1MLF5</accession>
<evidence type="ECO:0000313" key="3">
    <source>
        <dbReference type="Proteomes" id="UP001603857"/>
    </source>
</evidence>
<evidence type="ECO:0000259" key="1">
    <source>
        <dbReference type="PROSITE" id="PS50011"/>
    </source>
</evidence>
<organism evidence="2 3">
    <name type="scientific">Flemingia macrophylla</name>
    <dbReference type="NCBI Taxonomy" id="520843"/>
    <lineage>
        <taxon>Eukaryota</taxon>
        <taxon>Viridiplantae</taxon>
        <taxon>Streptophyta</taxon>
        <taxon>Embryophyta</taxon>
        <taxon>Tracheophyta</taxon>
        <taxon>Spermatophyta</taxon>
        <taxon>Magnoliopsida</taxon>
        <taxon>eudicotyledons</taxon>
        <taxon>Gunneridae</taxon>
        <taxon>Pentapetalae</taxon>
        <taxon>rosids</taxon>
        <taxon>fabids</taxon>
        <taxon>Fabales</taxon>
        <taxon>Fabaceae</taxon>
        <taxon>Papilionoideae</taxon>
        <taxon>50 kb inversion clade</taxon>
        <taxon>NPAAA clade</taxon>
        <taxon>indigoferoid/millettioid clade</taxon>
        <taxon>Phaseoleae</taxon>
        <taxon>Flemingia</taxon>
    </lineage>
</organism>
<comment type="caution">
    <text evidence="2">The sequence shown here is derived from an EMBL/GenBank/DDBJ whole genome shotgun (WGS) entry which is preliminary data.</text>
</comment>
<dbReference type="EMBL" id="JBGMDY010000004">
    <property type="protein sequence ID" value="KAL2336640.1"/>
    <property type="molecule type" value="Genomic_DNA"/>
</dbReference>
<protein>
    <recommendedName>
        <fullName evidence="1">Protein kinase domain-containing protein</fullName>
    </recommendedName>
</protein>
<sequence>MSCIAVKTGEEQRLSLFRGVRIMFLKCFGPTNSCNTGRSSGKGYPTVIEELCHPFSLADLKKATNNFHSSRLIAFDGYAFRYKGYLQHDDSSHYPVLLKRFTATSISEEQFKTEIELLCQLRHPNIISVIGFCNTKREKIIVYEDVPNGSLQQGLPTLSWKKRLEICIGAARGLHYLHAGAKRTIVHRDIKPSSILLDGTMHPKLMDFGFCVLGANFMSKPKPIQVEYAVGGFGYLAPEHMIRNTTTTTVTDKSDVYSFGVVLLRAVLEKRFSTQYEGQINVEENIDENIKGKIAPQCWQVFMDITQRCIKIEPDERPTMGEVEVELEHALSLQEQADISNTDGHYILLSETIVDRSLERTLWDQM</sequence>
<dbReference type="InterPro" id="IPR001245">
    <property type="entry name" value="Ser-Thr/Tyr_kinase_cat_dom"/>
</dbReference>
<dbReference type="FunFam" id="1.10.510.10:FF:000920">
    <property type="entry name" value="Receptor-like protein kinase ANXUR2"/>
    <property type="match status" value="1"/>
</dbReference>
<gene>
    <name evidence="2" type="ORF">Fmac_011086</name>
</gene>